<organism evidence="6 7">
    <name type="scientific">Youngiibacter multivorans</name>
    <dbReference type="NCBI Taxonomy" id="937251"/>
    <lineage>
        <taxon>Bacteria</taxon>
        <taxon>Bacillati</taxon>
        <taxon>Bacillota</taxon>
        <taxon>Clostridia</taxon>
        <taxon>Eubacteriales</taxon>
        <taxon>Clostridiaceae</taxon>
        <taxon>Youngiibacter</taxon>
    </lineage>
</organism>
<dbReference type="Gene3D" id="2.30.170.40">
    <property type="entry name" value="Ribosomal protein L28/L24"/>
    <property type="match status" value="1"/>
</dbReference>
<dbReference type="InterPro" id="IPR037147">
    <property type="entry name" value="Ribosomal_bL28_sf"/>
</dbReference>
<evidence type="ECO:0000256" key="4">
    <source>
        <dbReference type="ARBA" id="ARBA00035174"/>
    </source>
</evidence>
<dbReference type="Proteomes" id="UP001519271">
    <property type="component" value="Unassembled WGS sequence"/>
</dbReference>
<reference evidence="6 7" key="1">
    <citation type="submission" date="2021-03" db="EMBL/GenBank/DDBJ databases">
        <title>Genomic Encyclopedia of Type Strains, Phase IV (KMG-IV): sequencing the most valuable type-strain genomes for metagenomic binning, comparative biology and taxonomic classification.</title>
        <authorList>
            <person name="Goeker M."/>
        </authorList>
    </citation>
    <scope>NUCLEOTIDE SEQUENCE [LARGE SCALE GENOMIC DNA]</scope>
    <source>
        <strain evidence="6 7">DSM 6139</strain>
    </source>
</reference>
<dbReference type="InterPro" id="IPR001383">
    <property type="entry name" value="Ribosomal_bL28_bact-type"/>
</dbReference>
<dbReference type="HAMAP" id="MF_00373">
    <property type="entry name" value="Ribosomal_bL28"/>
    <property type="match status" value="1"/>
</dbReference>
<dbReference type="RefSeq" id="WP_082447540.1">
    <property type="nucleotide sequence ID" value="NZ_JAGGKC010000006.1"/>
</dbReference>
<keyword evidence="2 5" id="KW-0689">Ribosomal protein</keyword>
<dbReference type="InterPro" id="IPR026569">
    <property type="entry name" value="Ribosomal_bL28"/>
</dbReference>
<accession>A0ABS4G2I2</accession>
<protein>
    <recommendedName>
        <fullName evidence="4 5">Large ribosomal subunit protein bL28</fullName>
    </recommendedName>
</protein>
<name>A0ABS4G2I2_9CLOT</name>
<dbReference type="InterPro" id="IPR050096">
    <property type="entry name" value="Bacterial_rp_bL28"/>
</dbReference>
<sequence>MARVCEVCNKGVISGKSYSHSHRQSLRKWAPNLQKVRAIVDGTPQRVVVCTRCLRSGKVERAI</sequence>
<dbReference type="PANTHER" id="PTHR39080">
    <property type="entry name" value="50S RIBOSOMAL PROTEIN L28"/>
    <property type="match status" value="1"/>
</dbReference>
<evidence type="ECO:0000256" key="5">
    <source>
        <dbReference type="HAMAP-Rule" id="MF_00373"/>
    </source>
</evidence>
<dbReference type="InterPro" id="IPR034704">
    <property type="entry name" value="Ribosomal_bL28/bL31-like_sf"/>
</dbReference>
<evidence type="ECO:0000313" key="6">
    <source>
        <dbReference type="EMBL" id="MBP1918560.1"/>
    </source>
</evidence>
<evidence type="ECO:0000256" key="2">
    <source>
        <dbReference type="ARBA" id="ARBA00022980"/>
    </source>
</evidence>
<keyword evidence="3 5" id="KW-0687">Ribonucleoprotein</keyword>
<evidence type="ECO:0000256" key="1">
    <source>
        <dbReference type="ARBA" id="ARBA00008760"/>
    </source>
</evidence>
<evidence type="ECO:0000313" key="7">
    <source>
        <dbReference type="Proteomes" id="UP001519271"/>
    </source>
</evidence>
<dbReference type="Pfam" id="PF00830">
    <property type="entry name" value="Ribosomal_L28"/>
    <property type="match status" value="1"/>
</dbReference>
<proteinExistence type="inferred from homology"/>
<keyword evidence="7" id="KW-1185">Reference proteome</keyword>
<dbReference type="EMBL" id="JAGGKC010000006">
    <property type="protein sequence ID" value="MBP1918560.1"/>
    <property type="molecule type" value="Genomic_DNA"/>
</dbReference>
<comment type="similarity">
    <text evidence="1 5">Belongs to the bacterial ribosomal protein bL28 family.</text>
</comment>
<dbReference type="SUPFAM" id="SSF143800">
    <property type="entry name" value="L28p-like"/>
    <property type="match status" value="1"/>
</dbReference>
<dbReference type="PANTHER" id="PTHR39080:SF1">
    <property type="entry name" value="LARGE RIBOSOMAL SUBUNIT PROTEIN BL28A"/>
    <property type="match status" value="1"/>
</dbReference>
<dbReference type="NCBIfam" id="TIGR00009">
    <property type="entry name" value="L28"/>
    <property type="match status" value="1"/>
</dbReference>
<dbReference type="GO" id="GO:0005840">
    <property type="term" value="C:ribosome"/>
    <property type="evidence" value="ECO:0007669"/>
    <property type="project" value="UniProtKB-KW"/>
</dbReference>
<gene>
    <name evidence="5" type="primary">rpmB</name>
    <name evidence="6" type="ORF">J2Z34_001036</name>
</gene>
<comment type="caution">
    <text evidence="6">The sequence shown here is derived from an EMBL/GenBank/DDBJ whole genome shotgun (WGS) entry which is preliminary data.</text>
</comment>
<evidence type="ECO:0000256" key="3">
    <source>
        <dbReference type="ARBA" id="ARBA00023274"/>
    </source>
</evidence>